<dbReference type="RefSeq" id="WP_344890900.1">
    <property type="nucleotide sequence ID" value="NZ_BAABAS010000004.1"/>
</dbReference>
<accession>A0ABP8BU90</accession>
<sequence>MGVHWSPLTALLMVAWGAATWFQTPAQQVRLINAAPEDTAVVIGLNAAALYGGIALGTALGGLLLSLSAALALRACAGLAMLCVVYLKATRRYG</sequence>
<organism evidence="2 3">
    <name type="scientific">Actinomadura meridiana</name>
    <dbReference type="NCBI Taxonomy" id="559626"/>
    <lineage>
        <taxon>Bacteria</taxon>
        <taxon>Bacillati</taxon>
        <taxon>Actinomycetota</taxon>
        <taxon>Actinomycetes</taxon>
        <taxon>Streptosporangiales</taxon>
        <taxon>Thermomonosporaceae</taxon>
        <taxon>Actinomadura</taxon>
    </lineage>
</organism>
<keyword evidence="1" id="KW-0812">Transmembrane</keyword>
<gene>
    <name evidence="2" type="ORF">GCM10022254_11520</name>
</gene>
<evidence type="ECO:0008006" key="4">
    <source>
        <dbReference type="Google" id="ProtNLM"/>
    </source>
</evidence>
<reference evidence="3" key="1">
    <citation type="journal article" date="2019" name="Int. J. Syst. Evol. Microbiol.">
        <title>The Global Catalogue of Microorganisms (GCM) 10K type strain sequencing project: providing services to taxonomists for standard genome sequencing and annotation.</title>
        <authorList>
            <consortium name="The Broad Institute Genomics Platform"/>
            <consortium name="The Broad Institute Genome Sequencing Center for Infectious Disease"/>
            <person name="Wu L."/>
            <person name="Ma J."/>
        </authorList>
    </citation>
    <scope>NUCLEOTIDE SEQUENCE [LARGE SCALE GENOMIC DNA]</scope>
    <source>
        <strain evidence="3">JCM 17440</strain>
    </source>
</reference>
<dbReference type="InterPro" id="IPR036259">
    <property type="entry name" value="MFS_trans_sf"/>
</dbReference>
<feature type="transmembrane region" description="Helical" evidence="1">
    <location>
        <begin position="42"/>
        <end position="64"/>
    </location>
</feature>
<comment type="caution">
    <text evidence="2">The sequence shown here is derived from an EMBL/GenBank/DDBJ whole genome shotgun (WGS) entry which is preliminary data.</text>
</comment>
<evidence type="ECO:0000256" key="1">
    <source>
        <dbReference type="SAM" id="Phobius"/>
    </source>
</evidence>
<evidence type="ECO:0000313" key="3">
    <source>
        <dbReference type="Proteomes" id="UP001501710"/>
    </source>
</evidence>
<dbReference type="SUPFAM" id="SSF103473">
    <property type="entry name" value="MFS general substrate transporter"/>
    <property type="match status" value="1"/>
</dbReference>
<dbReference type="Proteomes" id="UP001501710">
    <property type="component" value="Unassembled WGS sequence"/>
</dbReference>
<dbReference type="EMBL" id="BAABAS010000004">
    <property type="protein sequence ID" value="GAA4226450.1"/>
    <property type="molecule type" value="Genomic_DNA"/>
</dbReference>
<proteinExistence type="predicted"/>
<keyword evidence="1" id="KW-1133">Transmembrane helix</keyword>
<keyword evidence="3" id="KW-1185">Reference proteome</keyword>
<protein>
    <recommendedName>
        <fullName evidence="4">MFS transporter</fullName>
    </recommendedName>
</protein>
<keyword evidence="1" id="KW-0472">Membrane</keyword>
<name>A0ABP8BU90_9ACTN</name>
<feature type="transmembrane region" description="Helical" evidence="1">
    <location>
        <begin position="71"/>
        <end position="89"/>
    </location>
</feature>
<evidence type="ECO:0000313" key="2">
    <source>
        <dbReference type="EMBL" id="GAA4226450.1"/>
    </source>
</evidence>